<dbReference type="Pfam" id="PF19576">
    <property type="entry name" value="Acyltransf_2"/>
    <property type="match status" value="1"/>
</dbReference>
<dbReference type="GO" id="GO:0016746">
    <property type="term" value="F:acyltransferase activity"/>
    <property type="evidence" value="ECO:0007669"/>
    <property type="project" value="UniProtKB-KW"/>
</dbReference>
<name>A0A9J6ZRU8_9BACT</name>
<dbReference type="KEGG" id="alkq:M9189_03435"/>
<proteinExistence type="predicted"/>
<organism evidence="2 3">
    <name type="scientific">Xiashengella succiniciproducens</name>
    <dbReference type="NCBI Taxonomy" id="2949635"/>
    <lineage>
        <taxon>Bacteria</taxon>
        <taxon>Pseudomonadati</taxon>
        <taxon>Bacteroidota</taxon>
        <taxon>Bacteroidia</taxon>
        <taxon>Marinilabiliales</taxon>
        <taxon>Marinilabiliaceae</taxon>
        <taxon>Xiashengella</taxon>
    </lineage>
</organism>
<reference evidence="2" key="2">
    <citation type="submission" date="2022-06" db="EMBL/GenBank/DDBJ databases">
        <title>Xiashengella guii gen. nov. sp. nov., a bacterium isolated form anaerobic digestion tank.</title>
        <authorList>
            <person name="Huang H."/>
        </authorList>
    </citation>
    <scope>NUCLEOTIDE SEQUENCE</scope>
    <source>
        <strain evidence="2">Ai-910</strain>
    </source>
</reference>
<dbReference type="SMART" id="SM00563">
    <property type="entry name" value="PlsC"/>
    <property type="match status" value="1"/>
</dbReference>
<accession>A0A9J6ZRU8</accession>
<evidence type="ECO:0000313" key="2">
    <source>
        <dbReference type="EMBL" id="URW80407.1"/>
    </source>
</evidence>
<gene>
    <name evidence="2" type="ORF">M9189_03435</name>
</gene>
<dbReference type="Proteomes" id="UP001056426">
    <property type="component" value="Chromosome"/>
</dbReference>
<evidence type="ECO:0000313" key="3">
    <source>
        <dbReference type="Proteomes" id="UP001056426"/>
    </source>
</evidence>
<protein>
    <submittedName>
        <fullName evidence="2">1-acyl-sn-glycerol-3-phosphate acyltransferase</fullName>
    </submittedName>
</protein>
<dbReference type="RefSeq" id="WP_250724586.1">
    <property type="nucleotide sequence ID" value="NZ_CP098400.1"/>
</dbReference>
<evidence type="ECO:0000259" key="1">
    <source>
        <dbReference type="SMART" id="SM00563"/>
    </source>
</evidence>
<reference evidence="2" key="1">
    <citation type="submission" date="2022-05" db="EMBL/GenBank/DDBJ databases">
        <authorList>
            <person name="Sun X."/>
        </authorList>
    </citation>
    <scope>NUCLEOTIDE SEQUENCE</scope>
    <source>
        <strain evidence="2">Ai-910</strain>
    </source>
</reference>
<sequence>MNRDKIDLSAHKEELLIDVERVIASKNPALLKYIPGFVVGFFKKLINQDEINKVIINNKDLKGVEFGEAVLKEFGATYSTIGLDNIPTEGRYIFAANHPLGGMDGIAFLCAVGQRFPSIKFPVNDILLNIKNLDNIFLPINKHGVRGGVHSRSAADLLNDAFASDGQVLFFPAGLVSRKQKGGIIKDLEWKKYFIKKAVQYRRDIVPVHIDGRNTELFYNLARWRKRLKIKSNFEMLLLPSEMFKQKGQNLTLRFGQPISWQEFANEKDATHSAEKVKEIVYGLPKKS</sequence>
<keyword evidence="2" id="KW-0012">Acyltransferase</keyword>
<dbReference type="EMBL" id="CP098400">
    <property type="protein sequence ID" value="URW80407.1"/>
    <property type="molecule type" value="Genomic_DNA"/>
</dbReference>
<feature type="domain" description="Phospholipid/glycerol acyltransferase" evidence="1">
    <location>
        <begin position="92"/>
        <end position="213"/>
    </location>
</feature>
<keyword evidence="3" id="KW-1185">Reference proteome</keyword>
<dbReference type="AlphaFoldDB" id="A0A9J6ZRU8"/>
<keyword evidence="2" id="KW-0808">Transferase</keyword>
<dbReference type="InterPro" id="IPR002123">
    <property type="entry name" value="Plipid/glycerol_acylTrfase"/>
</dbReference>
<dbReference type="InterPro" id="IPR045746">
    <property type="entry name" value="ACT14924-like_Acyltransf_dom"/>
</dbReference>
<dbReference type="SUPFAM" id="SSF69593">
    <property type="entry name" value="Glycerol-3-phosphate (1)-acyltransferase"/>
    <property type="match status" value="1"/>
</dbReference>